<dbReference type="EMBL" id="BAQB01000017">
    <property type="protein sequence ID" value="GBR46789.1"/>
    <property type="molecule type" value="Genomic_DNA"/>
</dbReference>
<evidence type="ECO:0000256" key="4">
    <source>
        <dbReference type="ARBA" id="ARBA00022827"/>
    </source>
</evidence>
<protein>
    <submittedName>
        <fullName evidence="11">Glutathione reductase</fullName>
    </submittedName>
</protein>
<organism evidence="11 12">
    <name type="scientific">Neokomagataea tanensis NBRC 106556</name>
    <dbReference type="NCBI Taxonomy" id="1223519"/>
    <lineage>
        <taxon>Bacteria</taxon>
        <taxon>Pseudomonadati</taxon>
        <taxon>Pseudomonadota</taxon>
        <taxon>Alphaproteobacteria</taxon>
        <taxon>Acetobacterales</taxon>
        <taxon>Acetobacteraceae</taxon>
        <taxon>Neokomagataea</taxon>
    </lineage>
</organism>
<dbReference type="NCBIfam" id="NF004776">
    <property type="entry name" value="PRK06116.1"/>
    <property type="match status" value="1"/>
</dbReference>
<evidence type="ECO:0000256" key="7">
    <source>
        <dbReference type="ARBA" id="ARBA00023284"/>
    </source>
</evidence>
<dbReference type="PANTHER" id="PTHR42737:SF2">
    <property type="entry name" value="GLUTATHIONE REDUCTASE"/>
    <property type="match status" value="1"/>
</dbReference>
<proteinExistence type="inferred from homology"/>
<comment type="similarity">
    <text evidence="2 8">Belongs to the class-I pyridine nucleotide-disulfide oxidoreductase family.</text>
</comment>
<evidence type="ECO:0000259" key="10">
    <source>
        <dbReference type="Pfam" id="PF07992"/>
    </source>
</evidence>
<dbReference type="PANTHER" id="PTHR42737">
    <property type="entry name" value="GLUTATHIONE REDUCTASE"/>
    <property type="match status" value="1"/>
</dbReference>
<keyword evidence="3 8" id="KW-0285">Flavoprotein</keyword>
<dbReference type="RefSeq" id="WP_068171676.1">
    <property type="nucleotide sequence ID" value="NZ_BAQB01000017.1"/>
</dbReference>
<dbReference type="Gene3D" id="3.50.50.60">
    <property type="entry name" value="FAD/NAD(P)-binding domain"/>
    <property type="match status" value="2"/>
</dbReference>
<dbReference type="Gene3D" id="3.30.390.30">
    <property type="match status" value="1"/>
</dbReference>
<evidence type="ECO:0000256" key="2">
    <source>
        <dbReference type="ARBA" id="ARBA00007532"/>
    </source>
</evidence>
<name>A0ABQ0QJA8_9PROT</name>
<dbReference type="InterPro" id="IPR001100">
    <property type="entry name" value="Pyr_nuc-diS_OxRdtase"/>
</dbReference>
<dbReference type="PRINTS" id="PR00368">
    <property type="entry name" value="FADPNR"/>
</dbReference>
<dbReference type="InterPro" id="IPR004099">
    <property type="entry name" value="Pyr_nucl-diS_OxRdtase_dimer"/>
</dbReference>
<dbReference type="PIRSF" id="PIRSF000350">
    <property type="entry name" value="Mercury_reductase_MerA"/>
    <property type="match status" value="1"/>
</dbReference>
<dbReference type="InterPro" id="IPR012999">
    <property type="entry name" value="Pyr_OxRdtase_I_AS"/>
</dbReference>
<comment type="cofactor">
    <cofactor evidence="1">
        <name>FAD</name>
        <dbReference type="ChEBI" id="CHEBI:57692"/>
    </cofactor>
</comment>
<feature type="domain" description="FAD/NAD(P)-binding" evidence="10">
    <location>
        <begin position="4"/>
        <end position="324"/>
    </location>
</feature>
<keyword evidence="6" id="KW-1015">Disulfide bond</keyword>
<evidence type="ECO:0000259" key="9">
    <source>
        <dbReference type="Pfam" id="PF02852"/>
    </source>
</evidence>
<dbReference type="InterPro" id="IPR016156">
    <property type="entry name" value="FAD/NAD-linked_Rdtase_dimer_sf"/>
</dbReference>
<dbReference type="SUPFAM" id="SSF55424">
    <property type="entry name" value="FAD/NAD-linked reductases, dimerisation (C-terminal) domain"/>
    <property type="match status" value="1"/>
</dbReference>
<dbReference type="Proteomes" id="UP001062443">
    <property type="component" value="Unassembled WGS sequence"/>
</dbReference>
<evidence type="ECO:0000313" key="11">
    <source>
        <dbReference type="EMBL" id="GBR46789.1"/>
    </source>
</evidence>
<keyword evidence="4 8" id="KW-0274">FAD</keyword>
<evidence type="ECO:0000256" key="6">
    <source>
        <dbReference type="ARBA" id="ARBA00023157"/>
    </source>
</evidence>
<dbReference type="InterPro" id="IPR046952">
    <property type="entry name" value="GSHR/TRXR-like"/>
</dbReference>
<evidence type="ECO:0000256" key="8">
    <source>
        <dbReference type="RuleBase" id="RU003691"/>
    </source>
</evidence>
<keyword evidence="12" id="KW-1185">Reference proteome</keyword>
<evidence type="ECO:0000256" key="3">
    <source>
        <dbReference type="ARBA" id="ARBA00022630"/>
    </source>
</evidence>
<keyword evidence="5 8" id="KW-0560">Oxidoreductase</keyword>
<dbReference type="InterPro" id="IPR036188">
    <property type="entry name" value="FAD/NAD-bd_sf"/>
</dbReference>
<evidence type="ECO:0000256" key="5">
    <source>
        <dbReference type="ARBA" id="ARBA00023002"/>
    </source>
</evidence>
<gene>
    <name evidence="11" type="ORF">AA106556_1230</name>
</gene>
<dbReference type="Pfam" id="PF07992">
    <property type="entry name" value="Pyr_redox_2"/>
    <property type="match status" value="1"/>
</dbReference>
<dbReference type="InterPro" id="IPR023753">
    <property type="entry name" value="FAD/NAD-binding_dom"/>
</dbReference>
<dbReference type="Pfam" id="PF02852">
    <property type="entry name" value="Pyr_redox_dim"/>
    <property type="match status" value="1"/>
</dbReference>
<comment type="caution">
    <text evidence="11">The sequence shown here is derived from an EMBL/GenBank/DDBJ whole genome shotgun (WGS) entry which is preliminary data.</text>
</comment>
<dbReference type="PRINTS" id="PR00411">
    <property type="entry name" value="PNDRDTASEI"/>
</dbReference>
<dbReference type="SUPFAM" id="SSF51905">
    <property type="entry name" value="FAD/NAD(P)-binding domain"/>
    <property type="match status" value="1"/>
</dbReference>
<sequence>MQEYDLFVIGGGSGGVRCARIAAQNGARVGIVERRHWGGTCVNLGCVPKKLMVYAAEYGHAIEDARHYGWDAQEHGHDWASFIAAKDKEIGRLNGIYVSLLEKAGVDLYTGDARFLDAETLEIGPSPLDPTAETRVVRAKNIVIATGSAPTRPDIPGAEHGIVSDEAFHLAERPQRVAIIGSGYIGVEFAGIFAGLGSKVDLIYRQDQPLRGFDEELRTHLTEQFPHFGITAHAGTTPERIEKTATGYVVHVSGGKTIETDCVFFATGRHPRIETLNLEQAGVFVRDGCIPARIVNSATNVPGIYAIGDVTAAYNLTPTAIAEGHLLAERLFGQEGREWSFATTPKAVFFSQPLASVGLTEEEASQHHKVDIYTSRFRPMRQTLSGREERAFMKLVVDAESQVVLGAHMAGPEAAEIIQGLAIVVTAGLTKRDVDRTIGLHPTSAEEFVTMRVPTRQVGTSAR</sequence>
<reference evidence="11" key="1">
    <citation type="submission" date="2013-04" db="EMBL/GenBank/DDBJ databases">
        <title>The genome sequencing project of 58 acetic acid bacteria.</title>
        <authorList>
            <person name="Okamoto-Kainuma A."/>
            <person name="Ishikawa M."/>
            <person name="Umino S."/>
            <person name="Koizumi Y."/>
            <person name="Shiwa Y."/>
            <person name="Yoshikawa H."/>
            <person name="Matsutani M."/>
            <person name="Matsushita K."/>
        </authorList>
    </citation>
    <scope>NUCLEOTIDE SEQUENCE</scope>
    <source>
        <strain evidence="11">NBRC 106556</strain>
    </source>
</reference>
<dbReference type="PROSITE" id="PS00076">
    <property type="entry name" value="PYRIDINE_REDOX_1"/>
    <property type="match status" value="1"/>
</dbReference>
<evidence type="ECO:0000256" key="1">
    <source>
        <dbReference type="ARBA" id="ARBA00001974"/>
    </source>
</evidence>
<evidence type="ECO:0000313" key="12">
    <source>
        <dbReference type="Proteomes" id="UP001062443"/>
    </source>
</evidence>
<accession>A0ABQ0QJA8</accession>
<keyword evidence="7 8" id="KW-0676">Redox-active center</keyword>
<feature type="domain" description="Pyridine nucleotide-disulphide oxidoreductase dimerisation" evidence="9">
    <location>
        <begin position="344"/>
        <end position="451"/>
    </location>
</feature>